<comment type="catalytic activity">
    <reaction evidence="6">
        <text>cutin + H2O = cutin monomers.</text>
        <dbReference type="EC" id="3.1.1.74"/>
    </reaction>
</comment>
<accession>A0AAD7DB80</accession>
<dbReference type="Pfam" id="PF01083">
    <property type="entry name" value="Cutinase"/>
    <property type="match status" value="1"/>
</dbReference>
<dbReference type="GO" id="GO:0016052">
    <property type="term" value="P:carbohydrate catabolic process"/>
    <property type="evidence" value="ECO:0007669"/>
    <property type="project" value="TreeGrafter"/>
</dbReference>
<feature type="non-terminal residue" evidence="9">
    <location>
        <position position="150"/>
    </location>
</feature>
<keyword evidence="8" id="KW-0472">Membrane</keyword>
<dbReference type="GO" id="GO:0050525">
    <property type="term" value="F:cutinase activity"/>
    <property type="evidence" value="ECO:0007669"/>
    <property type="project" value="UniProtKB-EC"/>
</dbReference>
<reference evidence="9" key="1">
    <citation type="submission" date="2023-03" db="EMBL/GenBank/DDBJ databases">
        <title>Massive genome expansion in bonnet fungi (Mycena s.s.) driven by repeated elements and novel gene families across ecological guilds.</title>
        <authorList>
            <consortium name="Lawrence Berkeley National Laboratory"/>
            <person name="Harder C.B."/>
            <person name="Miyauchi S."/>
            <person name="Viragh M."/>
            <person name="Kuo A."/>
            <person name="Thoen E."/>
            <person name="Andreopoulos B."/>
            <person name="Lu D."/>
            <person name="Skrede I."/>
            <person name="Drula E."/>
            <person name="Henrissat B."/>
            <person name="Morin E."/>
            <person name="Kohler A."/>
            <person name="Barry K."/>
            <person name="LaButti K."/>
            <person name="Morin E."/>
            <person name="Salamov A."/>
            <person name="Lipzen A."/>
            <person name="Mereny Z."/>
            <person name="Hegedus B."/>
            <person name="Baldrian P."/>
            <person name="Stursova M."/>
            <person name="Weitz H."/>
            <person name="Taylor A."/>
            <person name="Grigoriev I.V."/>
            <person name="Nagy L.G."/>
            <person name="Martin F."/>
            <person name="Kauserud H."/>
        </authorList>
    </citation>
    <scope>NUCLEOTIDE SEQUENCE</scope>
    <source>
        <strain evidence="9">CBHHK067</strain>
    </source>
</reference>
<evidence type="ECO:0000313" key="10">
    <source>
        <dbReference type="Proteomes" id="UP001221757"/>
    </source>
</evidence>
<keyword evidence="4" id="KW-0378">Hydrolase</keyword>
<dbReference type="EC" id="3.1.1.74" evidence="2"/>
<dbReference type="InterPro" id="IPR000675">
    <property type="entry name" value="Cutinase/axe"/>
</dbReference>
<evidence type="ECO:0000256" key="4">
    <source>
        <dbReference type="ARBA" id="ARBA00022801"/>
    </source>
</evidence>
<gene>
    <name evidence="9" type="ORF">B0H17DRAFT_939719</name>
</gene>
<sequence>GALGSRVGPPFQAALQAVLGTKTLTFIGVDYPAGLFGYLEGGSPAGSTEMAWIVSALFASLVSSGYSQGGQLIHNSARQLVPDVAAHIKAVVTFGDPDDGKAVQGIPPSATDIICHPIDEVCFIGGILALLFIVLTAPAHLWVNLRRVVR</sequence>
<feature type="disulfide bond" evidence="7">
    <location>
        <begin position="115"/>
        <end position="122"/>
    </location>
</feature>
<dbReference type="AlphaFoldDB" id="A0AAD7DB80"/>
<evidence type="ECO:0000256" key="1">
    <source>
        <dbReference type="ARBA" id="ARBA00007534"/>
    </source>
</evidence>
<dbReference type="Gene3D" id="3.40.50.1820">
    <property type="entry name" value="alpha/beta hydrolase"/>
    <property type="match status" value="1"/>
</dbReference>
<dbReference type="PANTHER" id="PTHR48250">
    <property type="entry name" value="CUTINASE 2-RELATED"/>
    <property type="match status" value="1"/>
</dbReference>
<feature type="transmembrane region" description="Helical" evidence="8">
    <location>
        <begin position="123"/>
        <end position="143"/>
    </location>
</feature>
<keyword evidence="8" id="KW-0812">Transmembrane</keyword>
<proteinExistence type="inferred from homology"/>
<comment type="similarity">
    <text evidence="1">Belongs to the cutinase family.</text>
</comment>
<keyword evidence="10" id="KW-1185">Reference proteome</keyword>
<evidence type="ECO:0000256" key="8">
    <source>
        <dbReference type="SAM" id="Phobius"/>
    </source>
</evidence>
<keyword evidence="3" id="KW-0732">Signal</keyword>
<dbReference type="SMART" id="SM01110">
    <property type="entry name" value="Cutinase"/>
    <property type="match status" value="1"/>
</dbReference>
<evidence type="ECO:0000256" key="6">
    <source>
        <dbReference type="ARBA" id="ARBA00034045"/>
    </source>
</evidence>
<dbReference type="EMBL" id="JARKIE010000090">
    <property type="protein sequence ID" value="KAJ7687141.1"/>
    <property type="molecule type" value="Genomic_DNA"/>
</dbReference>
<evidence type="ECO:0000256" key="7">
    <source>
        <dbReference type="PIRSR" id="PIRSR611150-2"/>
    </source>
</evidence>
<evidence type="ECO:0000256" key="5">
    <source>
        <dbReference type="ARBA" id="ARBA00023157"/>
    </source>
</evidence>
<evidence type="ECO:0000256" key="2">
    <source>
        <dbReference type="ARBA" id="ARBA00013095"/>
    </source>
</evidence>
<dbReference type="InterPro" id="IPR011150">
    <property type="entry name" value="Cutinase_monf"/>
</dbReference>
<dbReference type="InterPro" id="IPR029058">
    <property type="entry name" value="AB_hydrolase_fold"/>
</dbReference>
<evidence type="ECO:0000256" key="3">
    <source>
        <dbReference type="ARBA" id="ARBA00022729"/>
    </source>
</evidence>
<name>A0AAD7DB80_MYCRO</name>
<dbReference type="SUPFAM" id="SSF53474">
    <property type="entry name" value="alpha/beta-Hydrolases"/>
    <property type="match status" value="1"/>
</dbReference>
<dbReference type="PANTHER" id="PTHR48250:SF1">
    <property type="entry name" value="CUTINASE"/>
    <property type="match status" value="1"/>
</dbReference>
<protein>
    <recommendedName>
        <fullName evidence="2">cutinase</fullName>
        <ecNumber evidence="2">3.1.1.74</ecNumber>
    </recommendedName>
</protein>
<keyword evidence="5 7" id="KW-1015">Disulfide bond</keyword>
<evidence type="ECO:0000313" key="9">
    <source>
        <dbReference type="EMBL" id="KAJ7687141.1"/>
    </source>
</evidence>
<keyword evidence="8" id="KW-1133">Transmembrane helix</keyword>
<dbReference type="GO" id="GO:0005576">
    <property type="term" value="C:extracellular region"/>
    <property type="evidence" value="ECO:0007669"/>
    <property type="project" value="InterPro"/>
</dbReference>
<organism evidence="9 10">
    <name type="scientific">Mycena rosella</name>
    <name type="common">Pink bonnet</name>
    <name type="synonym">Agaricus rosellus</name>
    <dbReference type="NCBI Taxonomy" id="1033263"/>
    <lineage>
        <taxon>Eukaryota</taxon>
        <taxon>Fungi</taxon>
        <taxon>Dikarya</taxon>
        <taxon>Basidiomycota</taxon>
        <taxon>Agaricomycotina</taxon>
        <taxon>Agaricomycetes</taxon>
        <taxon>Agaricomycetidae</taxon>
        <taxon>Agaricales</taxon>
        <taxon>Marasmiineae</taxon>
        <taxon>Mycenaceae</taxon>
        <taxon>Mycena</taxon>
    </lineage>
</organism>
<comment type="caution">
    <text evidence="9">The sequence shown here is derived from an EMBL/GenBank/DDBJ whole genome shotgun (WGS) entry which is preliminary data.</text>
</comment>
<dbReference type="Proteomes" id="UP001221757">
    <property type="component" value="Unassembled WGS sequence"/>
</dbReference>